<dbReference type="EMBL" id="CP069041">
    <property type="protein sequence ID" value="QRD05614.1"/>
    <property type="molecule type" value="Genomic_DNA"/>
</dbReference>
<accession>A0A7U2I9A5</accession>
<feature type="region of interest" description="Disordered" evidence="1">
    <location>
        <begin position="125"/>
        <end position="163"/>
    </location>
</feature>
<dbReference type="OMA" id="RCYDESC"/>
<gene>
    <name evidence="2" type="ORF">JI435_058960</name>
</gene>
<reference evidence="3" key="1">
    <citation type="journal article" date="2021" name="BMC Genomics">
        <title>Chromosome-level genome assembly and manually-curated proteome of model necrotroph Parastagonospora nodorum Sn15 reveals a genome-wide trove of candidate effector homologs, and redundancy of virulence-related functions within an accessory chromosome.</title>
        <authorList>
            <person name="Bertazzoni S."/>
            <person name="Jones D.A.B."/>
            <person name="Phan H.T."/>
            <person name="Tan K.-C."/>
            <person name="Hane J.K."/>
        </authorList>
    </citation>
    <scope>NUCLEOTIDE SEQUENCE [LARGE SCALE GENOMIC DNA]</scope>
    <source>
        <strain evidence="3">SN15 / ATCC MYA-4574 / FGSC 10173)</strain>
    </source>
</reference>
<proteinExistence type="predicted"/>
<name>A0A7U2I9A5_PHANO</name>
<protein>
    <submittedName>
        <fullName evidence="2">Uncharacterized protein</fullName>
    </submittedName>
</protein>
<evidence type="ECO:0000256" key="1">
    <source>
        <dbReference type="SAM" id="MobiDB-lite"/>
    </source>
</evidence>
<sequence>MLGHPQLGYMQRPELYGASYDHGGERFSRERGRMLAELLRRRQAGFMGGQHPGFEGMGGRQSPFLGGHGLSPMMGGHPPPMTMAPCMGMGPGMGPGMGRAHMGMGMGLGMGLGMGGMGMNPHMSFGLGRPPLSPSPYGRQRPSPFGYGSPGPPRAHSFAPQRRRAHLPLSRSGRSHFAPYRMYDDDGDYEDDEYEDEYRIPPPGHNVGGRMRGQPCRYMAPPSRRRGHPRRMFEELEDEYDDHDDYEDGFDDEDGFESLFSRQSPRMWLRGGF</sequence>
<organism evidence="2 3">
    <name type="scientific">Phaeosphaeria nodorum (strain SN15 / ATCC MYA-4574 / FGSC 10173)</name>
    <name type="common">Glume blotch fungus</name>
    <name type="synonym">Parastagonospora nodorum</name>
    <dbReference type="NCBI Taxonomy" id="321614"/>
    <lineage>
        <taxon>Eukaryota</taxon>
        <taxon>Fungi</taxon>
        <taxon>Dikarya</taxon>
        <taxon>Ascomycota</taxon>
        <taxon>Pezizomycotina</taxon>
        <taxon>Dothideomycetes</taxon>
        <taxon>Pleosporomycetidae</taxon>
        <taxon>Pleosporales</taxon>
        <taxon>Pleosporineae</taxon>
        <taxon>Phaeosphaeriaceae</taxon>
        <taxon>Parastagonospora</taxon>
    </lineage>
</organism>
<dbReference type="AlphaFoldDB" id="A0A7U2I9A5"/>
<evidence type="ECO:0000313" key="3">
    <source>
        <dbReference type="Proteomes" id="UP000663193"/>
    </source>
</evidence>
<dbReference type="KEGG" id="pno:SNOG_05896"/>
<dbReference type="RefSeq" id="XP_001796289.1">
    <property type="nucleotide sequence ID" value="XM_001796237.1"/>
</dbReference>
<keyword evidence="3" id="KW-1185">Reference proteome</keyword>
<dbReference type="Proteomes" id="UP000663193">
    <property type="component" value="Chromosome 19"/>
</dbReference>
<dbReference type="VEuPathDB" id="FungiDB:JI435_058960"/>
<evidence type="ECO:0000313" key="2">
    <source>
        <dbReference type="EMBL" id="QRD05614.1"/>
    </source>
</evidence>